<keyword evidence="1" id="KW-0472">Membrane</keyword>
<dbReference type="AlphaFoldDB" id="A0A9I9CE80"/>
<name>A0A9I9CE80_CUCME</name>
<dbReference type="EnsemblPlants" id="MELO3C002300.2.1">
    <property type="protein sequence ID" value="MELO3C002300.2.1"/>
    <property type="gene ID" value="MELO3C002300.2"/>
</dbReference>
<reference evidence="2" key="1">
    <citation type="submission" date="2023-03" db="UniProtKB">
        <authorList>
            <consortium name="EnsemblPlants"/>
        </authorList>
    </citation>
    <scope>IDENTIFICATION</scope>
</reference>
<keyword evidence="1" id="KW-0812">Transmembrane</keyword>
<keyword evidence="1" id="KW-1133">Transmembrane helix</keyword>
<evidence type="ECO:0000313" key="2">
    <source>
        <dbReference type="EnsemblPlants" id="MELO3C002300.2.1"/>
    </source>
</evidence>
<dbReference type="Gramene" id="MELO3C002300.2.1">
    <property type="protein sequence ID" value="MELO3C002300.2.1"/>
    <property type="gene ID" value="MELO3C002300.2"/>
</dbReference>
<accession>A0A9I9CE80</accession>
<evidence type="ECO:0000256" key="1">
    <source>
        <dbReference type="SAM" id="Phobius"/>
    </source>
</evidence>
<proteinExistence type="predicted"/>
<protein>
    <submittedName>
        <fullName evidence="2">Uncharacterized protein</fullName>
    </submittedName>
</protein>
<sequence length="61" mass="7147">MFLAFNNGLRTMPINILAAMEKPRRDFSFLQSFGMGSSVLIVRTMVRKFRRPCKQRVIRVL</sequence>
<feature type="transmembrane region" description="Helical" evidence="1">
    <location>
        <begin position="27"/>
        <end position="46"/>
    </location>
</feature>
<organism evidence="2">
    <name type="scientific">Cucumis melo</name>
    <name type="common">Muskmelon</name>
    <dbReference type="NCBI Taxonomy" id="3656"/>
    <lineage>
        <taxon>Eukaryota</taxon>
        <taxon>Viridiplantae</taxon>
        <taxon>Streptophyta</taxon>
        <taxon>Embryophyta</taxon>
        <taxon>Tracheophyta</taxon>
        <taxon>Spermatophyta</taxon>
        <taxon>Magnoliopsida</taxon>
        <taxon>eudicotyledons</taxon>
        <taxon>Gunneridae</taxon>
        <taxon>Pentapetalae</taxon>
        <taxon>rosids</taxon>
        <taxon>fabids</taxon>
        <taxon>Cucurbitales</taxon>
        <taxon>Cucurbitaceae</taxon>
        <taxon>Benincaseae</taxon>
        <taxon>Cucumis</taxon>
    </lineage>
</organism>